<keyword evidence="3" id="KW-1185">Reference proteome</keyword>
<dbReference type="Proteomes" id="UP000789572">
    <property type="component" value="Unassembled WGS sequence"/>
</dbReference>
<evidence type="ECO:0000313" key="2">
    <source>
        <dbReference type="EMBL" id="CAG8580605.1"/>
    </source>
</evidence>
<accession>A0A9N9G6J0</accession>
<dbReference type="AlphaFoldDB" id="A0A9N9G6J0"/>
<proteinExistence type="predicted"/>
<feature type="region of interest" description="Disordered" evidence="1">
    <location>
        <begin position="47"/>
        <end position="69"/>
    </location>
</feature>
<gene>
    <name evidence="2" type="ORF">POCULU_LOCUS6469</name>
</gene>
<dbReference type="SUPFAM" id="SSF56112">
    <property type="entry name" value="Protein kinase-like (PK-like)"/>
    <property type="match status" value="1"/>
</dbReference>
<dbReference type="EMBL" id="CAJVPJ010001199">
    <property type="protein sequence ID" value="CAG8580605.1"/>
    <property type="molecule type" value="Genomic_DNA"/>
</dbReference>
<dbReference type="InterPro" id="IPR011009">
    <property type="entry name" value="Kinase-like_dom_sf"/>
</dbReference>
<dbReference type="OrthoDB" id="2439750at2759"/>
<sequence length="97" mass="11112">MYRLEGARDPPFPGTPEDYINLYSECWDEDPDKRPSCANVYERLKNCPQESSTDGGSNDEEADNRKENIQRKLHALTTSIEEGVMFVRALCNRLDQA</sequence>
<dbReference type="Gene3D" id="1.10.510.10">
    <property type="entry name" value="Transferase(Phosphotransferase) domain 1"/>
    <property type="match status" value="1"/>
</dbReference>
<evidence type="ECO:0000256" key="1">
    <source>
        <dbReference type="SAM" id="MobiDB-lite"/>
    </source>
</evidence>
<organism evidence="2 3">
    <name type="scientific">Paraglomus occultum</name>
    <dbReference type="NCBI Taxonomy" id="144539"/>
    <lineage>
        <taxon>Eukaryota</taxon>
        <taxon>Fungi</taxon>
        <taxon>Fungi incertae sedis</taxon>
        <taxon>Mucoromycota</taxon>
        <taxon>Glomeromycotina</taxon>
        <taxon>Glomeromycetes</taxon>
        <taxon>Paraglomerales</taxon>
        <taxon>Paraglomeraceae</taxon>
        <taxon>Paraglomus</taxon>
    </lineage>
</organism>
<name>A0A9N9G6J0_9GLOM</name>
<protein>
    <submittedName>
        <fullName evidence="2">4171_t:CDS:1</fullName>
    </submittedName>
</protein>
<evidence type="ECO:0000313" key="3">
    <source>
        <dbReference type="Proteomes" id="UP000789572"/>
    </source>
</evidence>
<reference evidence="2" key="1">
    <citation type="submission" date="2021-06" db="EMBL/GenBank/DDBJ databases">
        <authorList>
            <person name="Kallberg Y."/>
            <person name="Tangrot J."/>
            <person name="Rosling A."/>
        </authorList>
    </citation>
    <scope>NUCLEOTIDE SEQUENCE</scope>
    <source>
        <strain evidence="2">IA702</strain>
    </source>
</reference>
<comment type="caution">
    <text evidence="2">The sequence shown here is derived from an EMBL/GenBank/DDBJ whole genome shotgun (WGS) entry which is preliminary data.</text>
</comment>